<organism evidence="1 2">
    <name type="scientific">Pyrococcus horikoshii</name>
    <dbReference type="NCBI Taxonomy" id="53953"/>
    <lineage>
        <taxon>Archaea</taxon>
        <taxon>Methanobacteriati</taxon>
        <taxon>Methanobacteriota</taxon>
        <taxon>Thermococci</taxon>
        <taxon>Thermococcales</taxon>
        <taxon>Thermococcaceae</taxon>
        <taxon>Pyrococcus</taxon>
    </lineage>
</organism>
<evidence type="ECO:0000313" key="1">
    <source>
        <dbReference type="EMBL" id="HII61813.1"/>
    </source>
</evidence>
<evidence type="ECO:0000313" key="2">
    <source>
        <dbReference type="Proteomes" id="UP000617544"/>
    </source>
</evidence>
<dbReference type="RefSeq" id="WP_010885232.1">
    <property type="nucleotide sequence ID" value="NZ_DUJN01000008.1"/>
</dbReference>
<gene>
    <name evidence="1" type="ORF">HA331_08780</name>
</gene>
<accession>A0A832TB58</accession>
<sequence>MKEIELPYIIFRTKSGLYGIDAYTALRVEKPERVATLIRKFNRMPEVTENHEFALIKKNEVEEFLYSVLKYAKEKASSKMKERVSKMRRWGLFRLLGIPTGHSRHISEEERLAKENREALLALSILETILKGNLEVLGYSSINVEVREDGIYVNGELDRVYTELIKVDMRAAMALLELAR</sequence>
<dbReference type="EMBL" id="DUJN01000008">
    <property type="protein sequence ID" value="HII61813.1"/>
    <property type="molecule type" value="Genomic_DNA"/>
</dbReference>
<name>A0A832TB58_PYRHR</name>
<reference evidence="1" key="1">
    <citation type="journal article" date="2020" name="bioRxiv">
        <title>A rank-normalized archaeal taxonomy based on genome phylogeny resolves widespread incomplete and uneven classifications.</title>
        <authorList>
            <person name="Rinke C."/>
            <person name="Chuvochina M."/>
            <person name="Mussig A.J."/>
            <person name="Chaumeil P.-A."/>
            <person name="Waite D.W."/>
            <person name="Whitman W.B."/>
            <person name="Parks D.H."/>
            <person name="Hugenholtz P."/>
        </authorList>
    </citation>
    <scope>NUCLEOTIDE SEQUENCE</scope>
    <source>
        <strain evidence="1">UBA8834</strain>
    </source>
</reference>
<dbReference type="Proteomes" id="UP000617544">
    <property type="component" value="Unassembled WGS sequence"/>
</dbReference>
<proteinExistence type="predicted"/>
<dbReference type="OMA" id="RRWNIFR"/>
<dbReference type="GeneID" id="1443467"/>
<dbReference type="AlphaFoldDB" id="A0A832TB58"/>
<comment type="caution">
    <text evidence="1">The sequence shown here is derived from an EMBL/GenBank/DDBJ whole genome shotgun (WGS) entry which is preliminary data.</text>
</comment>
<protein>
    <submittedName>
        <fullName evidence="1">Uncharacterized protein</fullName>
    </submittedName>
</protein>